<dbReference type="PANTHER" id="PTHR28271">
    <property type="entry name" value="54S RIBOSOMAL PROTEIN L31, MITOCHONDRIAL"/>
    <property type="match status" value="1"/>
</dbReference>
<feature type="region of interest" description="Disordered" evidence="1">
    <location>
        <begin position="107"/>
        <end position="139"/>
    </location>
</feature>
<sequence length="220" mass="24828">MFGAFKPTSALSGGLLWYALFHCDTCDTDELTLRRRKIPWRLSAPQKLRQRRRLRRVDNIVSVLDSALQRQIQSAPATTATKGIGATQATTEELAQTAQGERMLNAEANTPLNDRRHGRGPRQGEILSGSLPTGTATMTGDQARKMGTIKLIERWKAEMPTEAEMLPRDKYTMFDRKEKKYRKGIHSELSLAPSFDHHVLTSSELPKWTRVSQRLNPPGF</sequence>
<dbReference type="Pfam" id="PF09784">
    <property type="entry name" value="L31"/>
    <property type="match status" value="2"/>
</dbReference>
<evidence type="ECO:0000256" key="1">
    <source>
        <dbReference type="SAM" id="MobiDB-lite"/>
    </source>
</evidence>
<dbReference type="GO" id="GO:0005762">
    <property type="term" value="C:mitochondrial large ribosomal subunit"/>
    <property type="evidence" value="ECO:0007669"/>
    <property type="project" value="TreeGrafter"/>
</dbReference>
<protein>
    <submittedName>
        <fullName evidence="2">Uncharacterized protein</fullName>
    </submittedName>
</protein>
<dbReference type="GO" id="GO:0003735">
    <property type="term" value="F:structural constituent of ribosome"/>
    <property type="evidence" value="ECO:0007669"/>
    <property type="project" value="TreeGrafter"/>
</dbReference>
<dbReference type="AlphaFoldDB" id="A0A4S9EQJ1"/>
<comment type="caution">
    <text evidence="2">The sequence shown here is derived from an EMBL/GenBank/DDBJ whole genome shotgun (WGS) entry which is preliminary data.</text>
</comment>
<reference evidence="2 3" key="1">
    <citation type="submission" date="2018-10" db="EMBL/GenBank/DDBJ databases">
        <title>Fifty Aureobasidium pullulans genomes reveal a recombining polyextremotolerant generalist.</title>
        <authorList>
            <person name="Gostincar C."/>
            <person name="Turk M."/>
            <person name="Zajc J."/>
            <person name="Gunde-Cimerman N."/>
        </authorList>
    </citation>
    <scope>NUCLEOTIDE SEQUENCE [LARGE SCALE GENOMIC DNA]</scope>
    <source>
        <strain evidence="2 3">EXF-9785</strain>
    </source>
</reference>
<feature type="compositionally biased region" description="Polar residues" evidence="1">
    <location>
        <begin position="130"/>
        <end position="139"/>
    </location>
</feature>
<organism evidence="2 3">
    <name type="scientific">Aureobasidium pullulans</name>
    <name type="common">Black yeast</name>
    <name type="synonym">Pullularia pullulans</name>
    <dbReference type="NCBI Taxonomy" id="5580"/>
    <lineage>
        <taxon>Eukaryota</taxon>
        <taxon>Fungi</taxon>
        <taxon>Dikarya</taxon>
        <taxon>Ascomycota</taxon>
        <taxon>Pezizomycotina</taxon>
        <taxon>Dothideomycetes</taxon>
        <taxon>Dothideomycetidae</taxon>
        <taxon>Dothideales</taxon>
        <taxon>Saccotheciaceae</taxon>
        <taxon>Aureobasidium</taxon>
    </lineage>
</organism>
<dbReference type="InterPro" id="IPR016340">
    <property type="entry name" value="Ribosomal_mL60"/>
</dbReference>
<gene>
    <name evidence="2" type="ORF">D6D10_06214</name>
</gene>
<dbReference type="EMBL" id="QZAV01000146">
    <property type="protein sequence ID" value="THX37001.1"/>
    <property type="molecule type" value="Genomic_DNA"/>
</dbReference>
<proteinExistence type="predicted"/>
<name>A0A4S9EQJ1_AURPU</name>
<evidence type="ECO:0000313" key="2">
    <source>
        <dbReference type="EMBL" id="THX37001.1"/>
    </source>
</evidence>
<accession>A0A4S9EQJ1</accession>
<evidence type="ECO:0000313" key="3">
    <source>
        <dbReference type="Proteomes" id="UP000308953"/>
    </source>
</evidence>
<dbReference type="Proteomes" id="UP000308953">
    <property type="component" value="Unassembled WGS sequence"/>
</dbReference>
<dbReference type="PANTHER" id="PTHR28271:SF1">
    <property type="entry name" value="LARGE RIBOSOMAL SUBUNIT PROTEIN ML60"/>
    <property type="match status" value="1"/>
</dbReference>